<evidence type="ECO:0000313" key="3">
    <source>
        <dbReference type="Proteomes" id="UP001154252"/>
    </source>
</evidence>
<proteinExistence type="predicted"/>
<evidence type="ECO:0000313" key="2">
    <source>
        <dbReference type="EMBL" id="CAG8909734.1"/>
    </source>
</evidence>
<sequence>MPEDTSRHPYGSCADSRGPSQVQSEDRTAPSVIERPVPICRLPTCPSSPNERIRQALATLDFTTLHSEALSANHMTVQHPKLPSEAELTQGEMIFGSRYNYTRENSPSFCTYGKAPNTTGCDFDEAVDRPPFQSPAVGQTRHCNSSAQDDLPLSLGLMFDPLWSPVMTKKAAITAYAIDLHREILRNNGLL</sequence>
<gene>
    <name evidence="2" type="ORF">PEGY_LOCUS10531</name>
</gene>
<protein>
    <submittedName>
        <fullName evidence="2">Uncharacterized protein</fullName>
    </submittedName>
</protein>
<dbReference type="OrthoDB" id="4357246at2759"/>
<comment type="caution">
    <text evidence="2">The sequence shown here is derived from an EMBL/GenBank/DDBJ whole genome shotgun (WGS) entry which is preliminary data.</text>
</comment>
<organism evidence="2 3">
    <name type="scientific">Penicillium egyptiacum</name>
    <dbReference type="NCBI Taxonomy" id="1303716"/>
    <lineage>
        <taxon>Eukaryota</taxon>
        <taxon>Fungi</taxon>
        <taxon>Dikarya</taxon>
        <taxon>Ascomycota</taxon>
        <taxon>Pezizomycotina</taxon>
        <taxon>Eurotiomycetes</taxon>
        <taxon>Eurotiomycetidae</taxon>
        <taxon>Eurotiales</taxon>
        <taxon>Aspergillaceae</taxon>
        <taxon>Penicillium</taxon>
    </lineage>
</organism>
<dbReference type="AlphaFoldDB" id="A0A9W4P968"/>
<keyword evidence="3" id="KW-1185">Reference proteome</keyword>
<name>A0A9W4P968_9EURO</name>
<evidence type="ECO:0000256" key="1">
    <source>
        <dbReference type="SAM" id="MobiDB-lite"/>
    </source>
</evidence>
<feature type="region of interest" description="Disordered" evidence="1">
    <location>
        <begin position="1"/>
        <end position="35"/>
    </location>
</feature>
<reference evidence="2" key="1">
    <citation type="submission" date="2021-07" db="EMBL/GenBank/DDBJ databases">
        <authorList>
            <person name="Branca A.L. A."/>
        </authorList>
    </citation>
    <scope>NUCLEOTIDE SEQUENCE</scope>
</reference>
<dbReference type="EMBL" id="CAJVRC010000903">
    <property type="protein sequence ID" value="CAG8909734.1"/>
    <property type="molecule type" value="Genomic_DNA"/>
</dbReference>
<accession>A0A9W4P968</accession>
<dbReference type="Proteomes" id="UP001154252">
    <property type="component" value="Unassembled WGS sequence"/>
</dbReference>